<sequence>MDPTTAKKLRAMKMSKRRSNFQFVYNLILQLLIAIACTFFCSYSFWFPLAKQFLLISLPSVNSYLLCPKCLFVVANVIVITLVGESKLRGSKGPSPGHEIYDEYVRRSRSGVVKHPIISSNQKEVRKEEELMVCLVDEKKGMEETVSKDVEEKEFTSEIESCVENKGEEKEEDDELPNEELNRRIEEFIARVNRQRWLEARSLMNLPTQNANRNIAVCG</sequence>
<dbReference type="Proteomes" id="UP000233551">
    <property type="component" value="Unassembled WGS sequence"/>
</dbReference>
<dbReference type="EMBL" id="PGOL01000105">
    <property type="protein sequence ID" value="PKI76973.1"/>
    <property type="molecule type" value="Genomic_DNA"/>
</dbReference>
<reference evidence="3" key="2">
    <citation type="submission" date="2017-06" db="EMBL/GenBank/DDBJ databases">
        <title>The pomegranate genome and the genomics of punicalagin biosynthesis.</title>
        <authorList>
            <person name="Xu C."/>
        </authorList>
    </citation>
    <scope>NUCLEOTIDE SEQUENCE [LARGE SCALE GENOMIC DNA]</scope>
    <source>
        <tissue evidence="3">Fresh leaf</tissue>
    </source>
</reference>
<dbReference type="PANTHER" id="PTHR35762">
    <property type="entry name" value="TRANSMEMBRANE PROTEIN"/>
    <property type="match status" value="1"/>
</dbReference>
<dbReference type="EMBL" id="MTKT01003224">
    <property type="protein sequence ID" value="OWM76232.1"/>
    <property type="molecule type" value="Genomic_DNA"/>
</dbReference>
<feature type="transmembrane region" description="Helical" evidence="1">
    <location>
        <begin position="61"/>
        <end position="83"/>
    </location>
</feature>
<dbReference type="AlphaFoldDB" id="A0A218WW74"/>
<reference evidence="4 6" key="3">
    <citation type="submission" date="2017-11" db="EMBL/GenBank/DDBJ databases">
        <title>De-novo sequencing of pomegranate (Punica granatum L.) genome.</title>
        <authorList>
            <person name="Akparov Z."/>
            <person name="Amiraslanov A."/>
            <person name="Hajiyeva S."/>
            <person name="Abbasov M."/>
            <person name="Kaur K."/>
            <person name="Hamwieh A."/>
            <person name="Solovyev V."/>
            <person name="Salamov A."/>
            <person name="Braich B."/>
            <person name="Kosarev P."/>
            <person name="Mahmoud A."/>
            <person name="Hajiyev E."/>
            <person name="Babayeva S."/>
            <person name="Izzatullayeva V."/>
            <person name="Mammadov A."/>
            <person name="Mammadov A."/>
            <person name="Sharifova S."/>
            <person name="Ojaghi J."/>
            <person name="Eynullazada K."/>
            <person name="Bayramov B."/>
            <person name="Abdulazimova A."/>
            <person name="Shahmuradov I."/>
        </authorList>
    </citation>
    <scope>NUCLEOTIDE SEQUENCE [LARGE SCALE GENOMIC DNA]</scope>
    <source>
        <strain evidence="4">AG2017</strain>
        <strain evidence="6">cv. AG2017</strain>
        <tissue evidence="4">Leaf</tissue>
    </source>
</reference>
<dbReference type="Pfam" id="PF14364">
    <property type="entry name" value="DUF4408"/>
    <property type="match status" value="1"/>
</dbReference>
<evidence type="ECO:0000313" key="5">
    <source>
        <dbReference type="Proteomes" id="UP000197138"/>
    </source>
</evidence>
<evidence type="ECO:0000256" key="1">
    <source>
        <dbReference type="SAM" id="Phobius"/>
    </source>
</evidence>
<keyword evidence="1" id="KW-0812">Transmembrane</keyword>
<evidence type="ECO:0000313" key="4">
    <source>
        <dbReference type="EMBL" id="PKI76973.1"/>
    </source>
</evidence>
<evidence type="ECO:0000259" key="2">
    <source>
        <dbReference type="Pfam" id="PF14364"/>
    </source>
</evidence>
<feature type="domain" description="DUF4408" evidence="2">
    <location>
        <begin position="60"/>
        <end position="88"/>
    </location>
</feature>
<keyword evidence="1" id="KW-1133">Transmembrane helix</keyword>
<protein>
    <recommendedName>
        <fullName evidence="2">DUF4408 domain-containing protein</fullName>
    </recommendedName>
</protein>
<organism evidence="3 5">
    <name type="scientific">Punica granatum</name>
    <name type="common">Pomegranate</name>
    <dbReference type="NCBI Taxonomy" id="22663"/>
    <lineage>
        <taxon>Eukaryota</taxon>
        <taxon>Viridiplantae</taxon>
        <taxon>Streptophyta</taxon>
        <taxon>Embryophyta</taxon>
        <taxon>Tracheophyta</taxon>
        <taxon>Spermatophyta</taxon>
        <taxon>Magnoliopsida</taxon>
        <taxon>eudicotyledons</taxon>
        <taxon>Gunneridae</taxon>
        <taxon>Pentapetalae</taxon>
        <taxon>rosids</taxon>
        <taxon>malvids</taxon>
        <taxon>Myrtales</taxon>
        <taxon>Lythraceae</taxon>
        <taxon>Punica</taxon>
    </lineage>
</organism>
<comment type="caution">
    <text evidence="3">The sequence shown here is derived from an EMBL/GenBank/DDBJ whole genome shotgun (WGS) entry which is preliminary data.</text>
</comment>
<accession>A0A218WW74</accession>
<evidence type="ECO:0000313" key="3">
    <source>
        <dbReference type="EMBL" id="OWM76232.1"/>
    </source>
</evidence>
<dbReference type="InterPro" id="IPR025520">
    <property type="entry name" value="DUF4408"/>
</dbReference>
<keyword evidence="1" id="KW-0472">Membrane</keyword>
<dbReference type="STRING" id="22663.A0A218WW74"/>
<reference evidence="5" key="1">
    <citation type="journal article" date="2017" name="Plant J.">
        <title>The pomegranate (Punica granatum L.) genome and the genomics of punicalagin biosynthesis.</title>
        <authorList>
            <person name="Qin G."/>
            <person name="Xu C."/>
            <person name="Ming R."/>
            <person name="Tang H."/>
            <person name="Guyot R."/>
            <person name="Kramer E.M."/>
            <person name="Hu Y."/>
            <person name="Yi X."/>
            <person name="Qi Y."/>
            <person name="Xu X."/>
            <person name="Gao Z."/>
            <person name="Pan H."/>
            <person name="Jian J."/>
            <person name="Tian Y."/>
            <person name="Yue Z."/>
            <person name="Xu Y."/>
        </authorList>
    </citation>
    <scope>NUCLEOTIDE SEQUENCE [LARGE SCALE GENOMIC DNA]</scope>
    <source>
        <strain evidence="5">cv. Dabenzi</strain>
    </source>
</reference>
<dbReference type="Proteomes" id="UP000197138">
    <property type="component" value="Unassembled WGS sequence"/>
</dbReference>
<dbReference type="GeneID" id="116209984"/>
<evidence type="ECO:0000313" key="6">
    <source>
        <dbReference type="Proteomes" id="UP000233551"/>
    </source>
</evidence>
<keyword evidence="6" id="KW-1185">Reference proteome</keyword>
<feature type="transmembrane region" description="Helical" evidence="1">
    <location>
        <begin position="21"/>
        <end position="46"/>
    </location>
</feature>
<dbReference type="PANTHER" id="PTHR35762:SF5">
    <property type="entry name" value="DUF4408 DOMAIN-CONTAINING PROTEIN"/>
    <property type="match status" value="1"/>
</dbReference>
<gene>
    <name evidence="3" type="ORF">CDL15_Pgr009878</name>
    <name evidence="4" type="ORF">CRG98_002476</name>
</gene>
<name>A0A218WW74_PUNGR</name>
<dbReference type="OrthoDB" id="781735at2759"/>
<proteinExistence type="predicted"/>